<dbReference type="EMBL" id="CP000783">
    <property type="protein sequence ID" value="ABU78291.1"/>
    <property type="molecule type" value="Genomic_DNA"/>
</dbReference>
<dbReference type="CAZy" id="GH24">
    <property type="family name" value="Glycoside Hydrolase Family 24"/>
</dbReference>
<organism evidence="7 8">
    <name type="scientific">Cronobacter sakazakii (strain ATCC BAA-894)</name>
    <name type="common">Enterobacter sakazakii</name>
    <dbReference type="NCBI Taxonomy" id="290339"/>
    <lineage>
        <taxon>Bacteria</taxon>
        <taxon>Pseudomonadati</taxon>
        <taxon>Pseudomonadota</taxon>
        <taxon>Gammaproteobacteria</taxon>
        <taxon>Enterobacterales</taxon>
        <taxon>Enterobacteriaceae</taxon>
        <taxon>Cronobacter</taxon>
    </lineage>
</organism>
<proteinExistence type="inferred from homology"/>
<dbReference type="InterPro" id="IPR023346">
    <property type="entry name" value="Lysozyme-like_dom_sf"/>
</dbReference>
<dbReference type="HAMAP" id="MF_04136">
    <property type="entry name" value="SAR_ENDOLYSIN"/>
    <property type="match status" value="1"/>
</dbReference>
<dbReference type="GO" id="GO:0016998">
    <property type="term" value="P:cell wall macromolecule catabolic process"/>
    <property type="evidence" value="ECO:0007669"/>
    <property type="project" value="InterPro"/>
</dbReference>
<comment type="similarity">
    <text evidence="6">Belongs to the glycosyl hydrolase 24 family.</text>
</comment>
<dbReference type="AlphaFoldDB" id="A7MI82"/>
<sequence length="164" mass="17908">MQIPAKLRTALVAAAAGGASFIAGVLIQDQEGVKYKPYLDPVGIPTVCAGITGPDVKMGKVYTKQECDDLLNKHMQPVIKAVDASVKVPISAYQRAALYSFTYNVGVSAFRSSTLLKKLNNGDRKGACDELRKWTWAGGKQWKGLQTRREIERSMCLAESENDL</sequence>
<dbReference type="Pfam" id="PF00959">
    <property type="entry name" value="Phage_lysozyme"/>
    <property type="match status" value="1"/>
</dbReference>
<dbReference type="PANTHER" id="PTHR38107">
    <property type="match status" value="1"/>
</dbReference>
<evidence type="ECO:0000256" key="3">
    <source>
        <dbReference type="ARBA" id="ARBA00022638"/>
    </source>
</evidence>
<name>A7MI82_CROS8</name>
<keyword evidence="4 6" id="KW-0378">Hydrolase</keyword>
<evidence type="ECO:0000256" key="2">
    <source>
        <dbReference type="ARBA" id="ARBA00022529"/>
    </source>
</evidence>
<dbReference type="GO" id="GO:0003796">
    <property type="term" value="F:lysozyme activity"/>
    <property type="evidence" value="ECO:0007669"/>
    <property type="project" value="UniProtKB-EC"/>
</dbReference>
<evidence type="ECO:0000256" key="4">
    <source>
        <dbReference type="ARBA" id="ARBA00022801"/>
    </source>
</evidence>
<evidence type="ECO:0000256" key="1">
    <source>
        <dbReference type="ARBA" id="ARBA00000632"/>
    </source>
</evidence>
<dbReference type="GO" id="GO:0009253">
    <property type="term" value="P:peptidoglycan catabolic process"/>
    <property type="evidence" value="ECO:0007669"/>
    <property type="project" value="InterPro"/>
</dbReference>
<evidence type="ECO:0000313" key="8">
    <source>
        <dbReference type="Proteomes" id="UP000000260"/>
    </source>
</evidence>
<keyword evidence="8" id="KW-1185">Reference proteome</keyword>
<dbReference type="GO" id="GO:0042742">
    <property type="term" value="P:defense response to bacterium"/>
    <property type="evidence" value="ECO:0007669"/>
    <property type="project" value="UniProtKB-KW"/>
</dbReference>
<dbReference type="InterPro" id="IPR002196">
    <property type="entry name" value="Glyco_hydro_24"/>
</dbReference>
<reference evidence="7 8" key="1">
    <citation type="journal article" date="2010" name="PLoS ONE">
        <title>Genome sequence of Cronobacter sakazakii BAA-894 and comparative genomic hybridization analysis with other Cronobacter species.</title>
        <authorList>
            <person name="Kucerova E."/>
            <person name="Clifton S.W."/>
            <person name="Xia X.Q."/>
            <person name="Long F."/>
            <person name="Porwollik S."/>
            <person name="Fulton L."/>
            <person name="Fronick C."/>
            <person name="Minx P."/>
            <person name="Kyung K."/>
            <person name="Warren W."/>
            <person name="Fulton R."/>
            <person name="Feng D."/>
            <person name="Wollam A."/>
            <person name="Shah N."/>
            <person name="Bhonagiri V."/>
            <person name="Nash W.E."/>
            <person name="Hallsworth-Pepin K."/>
            <person name="Wilson R.K."/>
            <person name="McClelland M."/>
            <person name="Forsythe S.J."/>
        </authorList>
    </citation>
    <scope>NUCLEOTIDE SEQUENCE [LARGE SCALE GENOMIC DNA]</scope>
    <source>
        <strain evidence="7 8">ATCC BAA-894</strain>
    </source>
</reference>
<accession>A7MI82</accession>
<dbReference type="CDD" id="cd16900">
    <property type="entry name" value="endolysin_R21-like"/>
    <property type="match status" value="1"/>
</dbReference>
<gene>
    <name evidence="7" type="ordered locus">ESA_03062</name>
</gene>
<dbReference type="InterPro" id="IPR023347">
    <property type="entry name" value="Lysozyme_dom_sf"/>
</dbReference>
<dbReference type="SUPFAM" id="SSF53955">
    <property type="entry name" value="Lysozyme-like"/>
    <property type="match status" value="1"/>
</dbReference>
<dbReference type="GO" id="GO:0031640">
    <property type="term" value="P:killing of cells of another organism"/>
    <property type="evidence" value="ECO:0007669"/>
    <property type="project" value="UniProtKB-KW"/>
</dbReference>
<keyword evidence="5 6" id="KW-0326">Glycosidase</keyword>
<evidence type="ECO:0000256" key="5">
    <source>
        <dbReference type="ARBA" id="ARBA00023295"/>
    </source>
</evidence>
<dbReference type="InterPro" id="IPR051018">
    <property type="entry name" value="Bacteriophage_GH24"/>
</dbReference>
<dbReference type="RefSeq" id="WP_012125639.1">
    <property type="nucleotide sequence ID" value="NC_009778.1"/>
</dbReference>
<keyword evidence="3 6" id="KW-0081">Bacteriolytic enzyme</keyword>
<comment type="catalytic activity">
    <reaction evidence="1 6">
        <text>Hydrolysis of (1-&gt;4)-beta-linkages between N-acetylmuramic acid and N-acetyl-D-glucosamine residues in a peptidoglycan and between N-acetyl-D-glucosamine residues in chitodextrins.</text>
        <dbReference type="EC" id="3.2.1.17"/>
    </reaction>
</comment>
<dbReference type="EC" id="3.2.1.17" evidence="6"/>
<dbReference type="HAMAP" id="MF_04110">
    <property type="entry name" value="ENDOLYSIN_T4"/>
    <property type="match status" value="1"/>
</dbReference>
<dbReference type="Proteomes" id="UP000000260">
    <property type="component" value="Chromosome"/>
</dbReference>
<dbReference type="InterPro" id="IPR034690">
    <property type="entry name" value="Endolysin_T4_type"/>
</dbReference>
<dbReference type="HOGENOM" id="CLU_091641_4_1_6"/>
<evidence type="ECO:0000256" key="6">
    <source>
        <dbReference type="RuleBase" id="RU003788"/>
    </source>
</evidence>
<dbReference type="InterPro" id="IPR043688">
    <property type="entry name" value="SAR_endolysin-like"/>
</dbReference>
<dbReference type="PANTHER" id="PTHR38107:SF3">
    <property type="entry name" value="LYSOZYME RRRD-RELATED"/>
    <property type="match status" value="1"/>
</dbReference>
<protein>
    <recommendedName>
        <fullName evidence="6">Lysozyme</fullName>
        <ecNumber evidence="6">3.2.1.17</ecNumber>
    </recommendedName>
</protein>
<keyword evidence="2 6" id="KW-0929">Antimicrobial</keyword>
<evidence type="ECO:0000313" key="7">
    <source>
        <dbReference type="EMBL" id="ABU78291.1"/>
    </source>
</evidence>
<dbReference type="KEGG" id="esa:ESA_03062"/>
<dbReference type="Gene3D" id="1.10.530.40">
    <property type="match status" value="1"/>
</dbReference>